<reference evidence="1" key="2">
    <citation type="submission" date="2021-04" db="EMBL/GenBank/DDBJ databases">
        <authorList>
            <person name="Gilroy R."/>
        </authorList>
    </citation>
    <scope>NUCLEOTIDE SEQUENCE</scope>
    <source>
        <strain evidence="1">CHK191-13928</strain>
    </source>
</reference>
<name>A0A9D1WT76_9FIRM</name>
<reference evidence="1" key="1">
    <citation type="journal article" date="2021" name="PeerJ">
        <title>Extensive microbial diversity within the chicken gut microbiome revealed by metagenomics and culture.</title>
        <authorList>
            <person name="Gilroy R."/>
            <person name="Ravi A."/>
            <person name="Getino M."/>
            <person name="Pursley I."/>
            <person name="Horton D.L."/>
            <person name="Alikhan N.F."/>
            <person name="Baker D."/>
            <person name="Gharbi K."/>
            <person name="Hall N."/>
            <person name="Watson M."/>
            <person name="Adriaenssens E.M."/>
            <person name="Foster-Nyarko E."/>
            <person name="Jarju S."/>
            <person name="Secka A."/>
            <person name="Antonio M."/>
            <person name="Oren A."/>
            <person name="Chaudhuri R.R."/>
            <person name="La Ragione R."/>
            <person name="Hildebrand F."/>
            <person name="Pallen M.J."/>
        </authorList>
    </citation>
    <scope>NUCLEOTIDE SEQUENCE</scope>
    <source>
        <strain evidence="1">CHK191-13928</strain>
    </source>
</reference>
<evidence type="ECO:0000313" key="2">
    <source>
        <dbReference type="Proteomes" id="UP000886721"/>
    </source>
</evidence>
<accession>A0A9D1WT76</accession>
<organism evidence="1 2">
    <name type="scientific">Candidatus Anaerostipes excrementavium</name>
    <dbReference type="NCBI Taxonomy" id="2838463"/>
    <lineage>
        <taxon>Bacteria</taxon>
        <taxon>Bacillati</taxon>
        <taxon>Bacillota</taxon>
        <taxon>Clostridia</taxon>
        <taxon>Lachnospirales</taxon>
        <taxon>Lachnospiraceae</taxon>
        <taxon>Anaerostipes</taxon>
    </lineage>
</organism>
<protein>
    <submittedName>
        <fullName evidence="1">Uncharacterized protein</fullName>
    </submittedName>
</protein>
<evidence type="ECO:0000313" key="1">
    <source>
        <dbReference type="EMBL" id="HIX66651.1"/>
    </source>
</evidence>
<dbReference type="Proteomes" id="UP000886721">
    <property type="component" value="Unassembled WGS sequence"/>
</dbReference>
<dbReference type="EMBL" id="DXEM01000004">
    <property type="protein sequence ID" value="HIX66651.1"/>
    <property type="molecule type" value="Genomic_DNA"/>
</dbReference>
<gene>
    <name evidence="1" type="ORF">H9735_00845</name>
</gene>
<comment type="caution">
    <text evidence="1">The sequence shown here is derived from an EMBL/GenBank/DDBJ whole genome shotgun (WGS) entry which is preliminary data.</text>
</comment>
<dbReference type="AlphaFoldDB" id="A0A9D1WT76"/>
<sequence>MDNNLVSLNKLQTDIKAMKLISISLKPEQRKQLKDMEKQLENMIVQTTAFNDRFSSQGWCAYDSMNFSLMESANAEFETNGLEAAEQILINYYKSDVSKIIDWIKHSSEAFAVRDNLIQRFFEDHFAERYYASVPLGLIIVDGAVNDFTKSKGFFAEGTSIDAWDCLVGCSDGLAKLKGIFNQKRTKTNTEVITLPYRNGILHGRDLNYANEYVSCKCVSLMFAVADWMKMKNSEETRKEKYEKSVNPPPIRESLACLKENKQIRDEISSWKKRTVIVGKDIPPSGTAGDYTEYPYIAEVIEMLSAWKNKNYGKLSIHLQKLFPTNLSAGKKAGECRKLFENKIFDTFEIIEIEERACALSKVEVKVLWTTNNCKKEAILTFGCVYESITEHIAVPWRNNGKWILMPWNIQGLYQ</sequence>
<proteinExistence type="predicted"/>